<keyword evidence="2" id="KW-1185">Reference proteome</keyword>
<accession>A0ACB5UKA4</accession>
<organism evidence="1 2">
    <name type="scientific">Vallitalea maricola</name>
    <dbReference type="NCBI Taxonomy" id="3074433"/>
    <lineage>
        <taxon>Bacteria</taxon>
        <taxon>Bacillati</taxon>
        <taxon>Bacillota</taxon>
        <taxon>Clostridia</taxon>
        <taxon>Lachnospirales</taxon>
        <taxon>Vallitaleaceae</taxon>
        <taxon>Vallitalea</taxon>
    </lineage>
</organism>
<evidence type="ECO:0000313" key="1">
    <source>
        <dbReference type="EMBL" id="GMQ62973.1"/>
    </source>
</evidence>
<sequence length="1093" mass="126741">MNKDKIFNDKLNKQDIDMYDIDCIHKVGDQDVYPLTHTQQGIFFLQKLTPDSLAYNDITALYIDGLLHIKLLKQAIMMIIKKHEILQANFRQYGNKPIGMIIVPKEFILPIMALEKKNDNYTKMAQDYIHTHMNKAFKLDKDNLVQCALLRFSENEHILIINIHHIIFDGWSKGIFLKELKHNYENLSKGIYNESKLSYRYVDYVNWQKEYMQKDTYKKQLAYWHNKLNCLPQPINLSMDNLSAVQTGNGAIEVFDIDEEIVQSIKDMAKEYRVTPFIILLTVFKILLFRYTGETDILIGSPVAGRKLEAFSDIIGPFVNMLVLRAKISEDVTFHNILDVVKKETFEAFKNQDVPFEKVIEELNPDRDLKHSSIFQIMFTMQNMDMPTESMDTLEIKPLSIDYGFAQVDLSLTIWKENQRLKGSFEYDVGMFLPNTIKRMVKHYVNLLNAICRAPHNKIWEYNYLEQGEYSQLISQFNDTYCEQQDYQSVVHMLTSSFMQYQNNIALYDKHYSYTYRQIDEASNKISHLLRKRGIKPNELVGIYMPNTFEYVVGILGILKAGGCFIPMDIAYPNERLESIINDTKMKVILTLASDSETLTMYEDKLIRLDKDWEIVDKEPRYPLELVNKCDDLICIIYTSGTTGKPKGVQIEHGNIMNLIHSFITSYEVKAYDRILPLSSIASASYVGELLPLLTVGGSVVLMDKMNLLNTQEICNIISKYHVTILSTVPSMAVQLNTRAKSIQDIRLLLCGGETLNYHHVNNLIKKVTVVNGYGLTETSICSTYYVLSHKDKEKNSSVPVGKPIINNRIYILDKYMKPVPIGCQGEIYIAGLGMTRGYMNDRELSSEKYIEDPFIKGEKMFRTGDHGLWLEDGNIIFINRKDRQVQVHGYRIELGEIERQLGRHNKIEDVVVIDYKVAKDDKRIIAYIVPVDNEYVETSSLKMWLRKTLPDYMIPSHIEFIDKLPRNVNGKVDLKALPKPTLTRPELDIKFEMASTPLEKEIMAIWNQYLLIDKIGLKDNFFDLGGHSLLIMPICNDIEERLNKKIDIVDMFKYPTLYALAKHLEEQDDNKITYVKVRNRALRQREKLFGKQ</sequence>
<dbReference type="EMBL" id="BTPU01000032">
    <property type="protein sequence ID" value="GMQ62973.1"/>
    <property type="molecule type" value="Genomic_DNA"/>
</dbReference>
<protein>
    <submittedName>
        <fullName evidence="1">Uncharacterized protein</fullName>
    </submittedName>
</protein>
<comment type="caution">
    <text evidence="1">The sequence shown here is derived from an EMBL/GenBank/DDBJ whole genome shotgun (WGS) entry which is preliminary data.</text>
</comment>
<evidence type="ECO:0000313" key="2">
    <source>
        <dbReference type="Proteomes" id="UP001374599"/>
    </source>
</evidence>
<reference evidence="1" key="1">
    <citation type="submission" date="2023-09" db="EMBL/GenBank/DDBJ databases">
        <title>Vallitalea sediminicola and Vallitalea maricola sp. nov., anaerobic bacteria isolated from marine sediment.</title>
        <authorList>
            <person name="Hirano S."/>
            <person name="Maeda A."/>
            <person name="Terahara T."/>
            <person name="Mori K."/>
            <person name="Hamada M."/>
            <person name="Matsumoto R."/>
            <person name="Kobayashi T."/>
        </authorList>
    </citation>
    <scope>NUCLEOTIDE SEQUENCE</scope>
    <source>
        <strain evidence="1">AN17-2</strain>
    </source>
</reference>
<gene>
    <name evidence="1" type="ORF">AN2V17_22050</name>
</gene>
<name>A0ACB5UKA4_9FIRM</name>
<proteinExistence type="predicted"/>
<dbReference type="Proteomes" id="UP001374599">
    <property type="component" value="Unassembled WGS sequence"/>
</dbReference>